<proteinExistence type="predicted"/>
<gene>
    <name evidence="8" type="ORF">KVH32_25200</name>
</gene>
<evidence type="ECO:0000259" key="7">
    <source>
        <dbReference type="PROSITE" id="PS50011"/>
    </source>
</evidence>
<dbReference type="PANTHER" id="PTHR43289">
    <property type="entry name" value="MITOGEN-ACTIVATED PROTEIN KINASE KINASE KINASE 20-RELATED"/>
    <property type="match status" value="1"/>
</dbReference>
<keyword evidence="8" id="KW-0723">Serine/threonine-protein kinase</keyword>
<dbReference type="Proteomes" id="UP000758701">
    <property type="component" value="Unassembled WGS sequence"/>
</dbReference>
<dbReference type="Pfam" id="PF00069">
    <property type="entry name" value="Pkinase"/>
    <property type="match status" value="1"/>
</dbReference>
<evidence type="ECO:0000256" key="4">
    <source>
        <dbReference type="ARBA" id="ARBA00022840"/>
    </source>
</evidence>
<dbReference type="SMART" id="SM00220">
    <property type="entry name" value="S_TKc"/>
    <property type="match status" value="1"/>
</dbReference>
<keyword evidence="3 8" id="KW-0418">Kinase</keyword>
<dbReference type="EMBL" id="JAHSTP010000011">
    <property type="protein sequence ID" value="MBZ6154426.1"/>
    <property type="molecule type" value="Genomic_DNA"/>
</dbReference>
<dbReference type="PROSITE" id="PS00107">
    <property type="entry name" value="PROTEIN_KINASE_ATP"/>
    <property type="match status" value="1"/>
</dbReference>
<evidence type="ECO:0000256" key="3">
    <source>
        <dbReference type="ARBA" id="ARBA00022777"/>
    </source>
</evidence>
<reference evidence="8 9" key="1">
    <citation type="submission" date="2021-06" db="EMBL/GenBank/DDBJ databases">
        <title>Ecological speciation of a Streptomyces species isolated from different habitats and geographic origins.</title>
        <authorList>
            <person name="Wang J."/>
        </authorList>
    </citation>
    <scope>NUCLEOTIDE SEQUENCE [LARGE SCALE GENOMIC DNA]</scope>
    <source>
        <strain evidence="8 9">FXJ8.012</strain>
    </source>
</reference>
<feature type="binding site" evidence="5">
    <location>
        <position position="41"/>
    </location>
    <ligand>
        <name>ATP</name>
        <dbReference type="ChEBI" id="CHEBI:30616"/>
    </ligand>
</feature>
<evidence type="ECO:0000256" key="1">
    <source>
        <dbReference type="ARBA" id="ARBA00022679"/>
    </source>
</evidence>
<evidence type="ECO:0000313" key="8">
    <source>
        <dbReference type="EMBL" id="MBZ6154426.1"/>
    </source>
</evidence>
<organism evidence="8 9">
    <name type="scientific">Streptomyces olivaceus</name>
    <dbReference type="NCBI Taxonomy" id="47716"/>
    <lineage>
        <taxon>Bacteria</taxon>
        <taxon>Bacillati</taxon>
        <taxon>Actinomycetota</taxon>
        <taxon>Actinomycetes</taxon>
        <taxon>Kitasatosporales</taxon>
        <taxon>Streptomycetaceae</taxon>
        <taxon>Streptomyces</taxon>
    </lineage>
</organism>
<dbReference type="CDD" id="cd14014">
    <property type="entry name" value="STKc_PknB_like"/>
    <property type="match status" value="1"/>
</dbReference>
<dbReference type="GO" id="GO:0004674">
    <property type="term" value="F:protein serine/threonine kinase activity"/>
    <property type="evidence" value="ECO:0007669"/>
    <property type="project" value="UniProtKB-KW"/>
</dbReference>
<dbReference type="InterPro" id="IPR008271">
    <property type="entry name" value="Ser/Thr_kinase_AS"/>
</dbReference>
<dbReference type="InterPro" id="IPR000719">
    <property type="entry name" value="Prot_kinase_dom"/>
</dbReference>
<evidence type="ECO:0000256" key="5">
    <source>
        <dbReference type="PROSITE-ProRule" id="PRU10141"/>
    </source>
</evidence>
<dbReference type="RefSeq" id="WP_224287895.1">
    <property type="nucleotide sequence ID" value="NZ_JAHSST010000011.1"/>
</dbReference>
<keyword evidence="1" id="KW-0808">Transferase</keyword>
<dbReference type="SUPFAM" id="SSF56112">
    <property type="entry name" value="Protein kinase-like (PK-like)"/>
    <property type="match status" value="1"/>
</dbReference>
<dbReference type="Gene3D" id="3.30.200.20">
    <property type="entry name" value="Phosphorylase Kinase, domain 1"/>
    <property type="match status" value="1"/>
</dbReference>
<keyword evidence="4 5" id="KW-0067">ATP-binding</keyword>
<protein>
    <submittedName>
        <fullName evidence="8">Serine/threonine protein kinase</fullName>
    </submittedName>
</protein>
<evidence type="ECO:0000256" key="6">
    <source>
        <dbReference type="SAM" id="MobiDB-lite"/>
    </source>
</evidence>
<sequence>MSGAALPSRIGPYLVERRLGAGGMGEVYLAYSVAGEPVAVKVIRPDRTDPHTRARFEREATIARTISGTGRVARFIEADPFAEQPWLAMDYVPGRPLSDVVKDQGPLSTPLVASLGALLAEGLSAVHDAGLVHRDLKAQNVVLGDFGPVIIDFGLGAFVGASKGSLTQAGMVIGTVRCMPPEQALGELEVTRAADVYGLGTVLLYAATGHYPYDGARWEAVAAQVVNAEIGPDLSGLPDELAAVVSAMLAHKADDRPALAEVTRQCADLMRLLGTSPARARRALIQETTPKDDPTMVLPQPDSPMLDRLDSLERLLREESASQAVNDFAPPSDVESGPDTSDSPAETDVGNGAESLPPPLRKPESEPEPPAPGSGDTAEPTQRRGRPPASRRVADELRKRYATGPALAWSKR</sequence>
<dbReference type="PANTHER" id="PTHR43289:SF34">
    <property type="entry name" value="SERINE_THREONINE-PROTEIN KINASE YBDM-RELATED"/>
    <property type="match status" value="1"/>
</dbReference>
<dbReference type="Gene3D" id="1.10.510.10">
    <property type="entry name" value="Transferase(Phosphotransferase) domain 1"/>
    <property type="match status" value="1"/>
</dbReference>
<keyword evidence="2 5" id="KW-0547">Nucleotide-binding</keyword>
<accession>A0ABS7W8Y4</accession>
<comment type="caution">
    <text evidence="8">The sequence shown here is derived from an EMBL/GenBank/DDBJ whole genome shotgun (WGS) entry which is preliminary data.</text>
</comment>
<feature type="region of interest" description="Disordered" evidence="6">
    <location>
        <begin position="321"/>
        <end position="412"/>
    </location>
</feature>
<feature type="region of interest" description="Disordered" evidence="6">
    <location>
        <begin position="286"/>
        <end position="306"/>
    </location>
</feature>
<dbReference type="PROSITE" id="PS00108">
    <property type="entry name" value="PROTEIN_KINASE_ST"/>
    <property type="match status" value="1"/>
</dbReference>
<dbReference type="InterPro" id="IPR017441">
    <property type="entry name" value="Protein_kinase_ATP_BS"/>
</dbReference>
<dbReference type="PROSITE" id="PS50011">
    <property type="entry name" value="PROTEIN_KINASE_DOM"/>
    <property type="match status" value="1"/>
</dbReference>
<feature type="domain" description="Protein kinase" evidence="7">
    <location>
        <begin position="13"/>
        <end position="273"/>
    </location>
</feature>
<name>A0ABS7W8Y4_STROV</name>
<evidence type="ECO:0000313" key="9">
    <source>
        <dbReference type="Proteomes" id="UP000758701"/>
    </source>
</evidence>
<keyword evidence="9" id="KW-1185">Reference proteome</keyword>
<evidence type="ECO:0000256" key="2">
    <source>
        <dbReference type="ARBA" id="ARBA00022741"/>
    </source>
</evidence>
<dbReference type="InterPro" id="IPR011009">
    <property type="entry name" value="Kinase-like_dom_sf"/>
</dbReference>